<keyword evidence="4" id="KW-0443">Lipid metabolism</keyword>
<organism evidence="6 7">
    <name type="scientific">Halobacteriovorax marinus</name>
    <dbReference type="NCBI Taxonomy" id="97084"/>
    <lineage>
        <taxon>Bacteria</taxon>
        <taxon>Pseudomonadati</taxon>
        <taxon>Bdellovibrionota</taxon>
        <taxon>Bacteriovoracia</taxon>
        <taxon>Bacteriovoracales</taxon>
        <taxon>Halobacteriovoraceae</taxon>
        <taxon>Halobacteriovorax</taxon>
    </lineage>
</organism>
<comment type="function">
    <text evidence="1 4">This protein is a component of the acetyl coenzyme A carboxylase complex; first, biotin carboxylase catalyzes the carboxylation of the carrier protein and then the transcarboxylase transfers the carboxyl group to form malonyl-CoA.</text>
</comment>
<evidence type="ECO:0000256" key="3">
    <source>
        <dbReference type="ARBA" id="ARBA00023267"/>
    </source>
</evidence>
<comment type="pathway">
    <text evidence="4">Lipid metabolism; fatty acid biosynthesis.</text>
</comment>
<dbReference type="GO" id="GO:0009317">
    <property type="term" value="C:acetyl-CoA carboxylase complex"/>
    <property type="evidence" value="ECO:0007669"/>
    <property type="project" value="InterPro"/>
</dbReference>
<dbReference type="AlphaFoldDB" id="A0A1Y5F1N8"/>
<dbReference type="NCBIfam" id="TIGR00531">
    <property type="entry name" value="BCCP"/>
    <property type="match status" value="1"/>
</dbReference>
<dbReference type="PRINTS" id="PR01071">
    <property type="entry name" value="ACOABIOTINCC"/>
</dbReference>
<dbReference type="InterPro" id="IPR000089">
    <property type="entry name" value="Biotin_lipoyl"/>
</dbReference>
<dbReference type="PANTHER" id="PTHR45266:SF3">
    <property type="entry name" value="OXALOACETATE DECARBOXYLASE ALPHA CHAIN"/>
    <property type="match status" value="1"/>
</dbReference>
<evidence type="ECO:0000256" key="4">
    <source>
        <dbReference type="RuleBase" id="RU364072"/>
    </source>
</evidence>
<dbReference type="SUPFAM" id="SSF51230">
    <property type="entry name" value="Single hybrid motif"/>
    <property type="match status" value="1"/>
</dbReference>
<keyword evidence="3 4" id="KW-0092">Biotin</keyword>
<protein>
    <recommendedName>
        <fullName evidence="2 4">Biotin carboxyl carrier protein of acetyl-CoA carboxylase</fullName>
    </recommendedName>
</protein>
<reference evidence="7" key="1">
    <citation type="journal article" date="2017" name="Proc. Natl. Acad. Sci. U.S.A.">
        <title>Simulation of Deepwater Horizon oil plume reveals substrate specialization within a complex community of hydrocarbon-degraders.</title>
        <authorList>
            <person name="Hu P."/>
            <person name="Dubinsky E.A."/>
            <person name="Probst A.J."/>
            <person name="Wang J."/>
            <person name="Sieber C.M.K."/>
            <person name="Tom L.M."/>
            <person name="Gardinali P."/>
            <person name="Banfield J.F."/>
            <person name="Atlas R.M."/>
            <person name="Andersen G.L."/>
        </authorList>
    </citation>
    <scope>NUCLEOTIDE SEQUENCE [LARGE SCALE GENOMIC DNA]</scope>
</reference>
<evidence type="ECO:0000256" key="1">
    <source>
        <dbReference type="ARBA" id="ARBA00003761"/>
    </source>
</evidence>
<comment type="caution">
    <text evidence="6">The sequence shown here is derived from an EMBL/GenBank/DDBJ whole genome shotgun (WGS) entry which is preliminary data.</text>
</comment>
<dbReference type="InterPro" id="IPR001249">
    <property type="entry name" value="AcCoA_biotinCC"/>
</dbReference>
<dbReference type="UniPathway" id="UPA00094"/>
<dbReference type="InterPro" id="IPR011053">
    <property type="entry name" value="Single_hybrid_motif"/>
</dbReference>
<keyword evidence="4" id="KW-0275">Fatty acid biosynthesis</keyword>
<dbReference type="EMBL" id="MAAO01000016">
    <property type="protein sequence ID" value="OUR93069.1"/>
    <property type="molecule type" value="Genomic_DNA"/>
</dbReference>
<keyword evidence="4" id="KW-0276">Fatty acid metabolism</keyword>
<dbReference type="PROSITE" id="PS50968">
    <property type="entry name" value="BIOTINYL_LIPOYL"/>
    <property type="match status" value="1"/>
</dbReference>
<dbReference type="Gene3D" id="2.40.50.100">
    <property type="match status" value="1"/>
</dbReference>
<proteinExistence type="predicted"/>
<keyword evidence="4" id="KW-0444">Lipid biosynthesis</keyword>
<feature type="domain" description="Lipoyl-binding" evidence="5">
    <location>
        <begin position="69"/>
        <end position="145"/>
    </location>
</feature>
<dbReference type="Proteomes" id="UP000196531">
    <property type="component" value="Unassembled WGS sequence"/>
</dbReference>
<sequence>MKFKELEEFIAIAKKAGASELKYQSEEKKFSISFPVAGVPVAATTVAAPVLAAAPAAGTPVAAASNDGLIDVTCPFVGTFYTSASPEAPVYAKLGDKVSKGQVLCIVEAMKIMNEIESDISGEVVEVCVENETYVEFGQVLFRVKP</sequence>
<dbReference type="CDD" id="cd06850">
    <property type="entry name" value="biotinyl_domain"/>
    <property type="match status" value="1"/>
</dbReference>
<dbReference type="GO" id="GO:0006633">
    <property type="term" value="P:fatty acid biosynthetic process"/>
    <property type="evidence" value="ECO:0007669"/>
    <property type="project" value="UniProtKB-UniPathway"/>
</dbReference>
<gene>
    <name evidence="6" type="ORF">A9Q84_21435</name>
</gene>
<evidence type="ECO:0000259" key="5">
    <source>
        <dbReference type="PROSITE" id="PS50968"/>
    </source>
</evidence>
<evidence type="ECO:0000256" key="2">
    <source>
        <dbReference type="ARBA" id="ARBA00017562"/>
    </source>
</evidence>
<name>A0A1Y5F1N8_9BACT</name>
<dbReference type="PANTHER" id="PTHR45266">
    <property type="entry name" value="OXALOACETATE DECARBOXYLASE ALPHA CHAIN"/>
    <property type="match status" value="1"/>
</dbReference>
<dbReference type="InterPro" id="IPR050709">
    <property type="entry name" value="Biotin_Carboxyl_Carrier/Decarb"/>
</dbReference>
<evidence type="ECO:0000313" key="7">
    <source>
        <dbReference type="Proteomes" id="UP000196531"/>
    </source>
</evidence>
<evidence type="ECO:0000313" key="6">
    <source>
        <dbReference type="EMBL" id="OUR93069.1"/>
    </source>
</evidence>
<accession>A0A1Y5F1N8</accession>
<dbReference type="Pfam" id="PF00364">
    <property type="entry name" value="Biotin_lipoyl"/>
    <property type="match status" value="1"/>
</dbReference>
<dbReference type="GO" id="GO:0003989">
    <property type="term" value="F:acetyl-CoA carboxylase activity"/>
    <property type="evidence" value="ECO:0007669"/>
    <property type="project" value="InterPro"/>
</dbReference>